<proteinExistence type="inferred from homology"/>
<dbReference type="HAMAP" id="MF_01940">
    <property type="entry name" value="RNA_CPDase"/>
    <property type="match status" value="1"/>
</dbReference>
<dbReference type="GO" id="GO:0004113">
    <property type="term" value="F:2',3'-cyclic-nucleotide 3'-phosphodiesterase activity"/>
    <property type="evidence" value="ECO:0007669"/>
    <property type="project" value="InterPro"/>
</dbReference>
<organism evidence="4 5">
    <name type="scientific">Nocardioides panacis</name>
    <dbReference type="NCBI Taxonomy" id="2849501"/>
    <lineage>
        <taxon>Bacteria</taxon>
        <taxon>Bacillati</taxon>
        <taxon>Actinomycetota</taxon>
        <taxon>Actinomycetes</taxon>
        <taxon>Propionibacteriales</taxon>
        <taxon>Nocardioidaceae</taxon>
        <taxon>Nocardioides</taxon>
    </lineage>
</organism>
<keyword evidence="5" id="KW-1185">Reference proteome</keyword>
<dbReference type="KEGG" id="nps:KRR39_09450"/>
<dbReference type="PANTHER" id="PTHR35561:SF1">
    <property type="entry name" value="RNA 2',3'-CYCLIC PHOSPHODIESTERASE"/>
    <property type="match status" value="1"/>
</dbReference>
<feature type="short sequence motif" description="HXTX 1" evidence="2">
    <location>
        <begin position="40"/>
        <end position="43"/>
    </location>
</feature>
<protein>
    <recommendedName>
        <fullName evidence="2">RNA 2',3'-cyclic phosphodiesterase</fullName>
        <shortName evidence="2">RNA 2',3'-CPDase</shortName>
        <ecNumber evidence="2">3.1.4.58</ecNumber>
    </recommendedName>
</protein>
<dbReference type="EMBL" id="CP077062">
    <property type="protein sequence ID" value="QWZ09927.1"/>
    <property type="molecule type" value="Genomic_DNA"/>
</dbReference>
<evidence type="ECO:0000259" key="3">
    <source>
        <dbReference type="Pfam" id="PF02834"/>
    </source>
</evidence>
<dbReference type="GO" id="GO:0008664">
    <property type="term" value="F:RNA 2',3'-cyclic 3'-phosphodiesterase activity"/>
    <property type="evidence" value="ECO:0007669"/>
    <property type="project" value="UniProtKB-EC"/>
</dbReference>
<feature type="short sequence motif" description="HXTX 2" evidence="2">
    <location>
        <begin position="131"/>
        <end position="134"/>
    </location>
</feature>
<dbReference type="InterPro" id="IPR014051">
    <property type="entry name" value="Phosphoesterase_HXTX"/>
</dbReference>
<feature type="domain" description="Phosphoesterase HXTX" evidence="3">
    <location>
        <begin position="99"/>
        <end position="174"/>
    </location>
</feature>
<keyword evidence="1 2" id="KW-0378">Hydrolase</keyword>
<comment type="similarity">
    <text evidence="2">Belongs to the 2H phosphoesterase superfamily. ThpR family.</text>
</comment>
<dbReference type="Proteomes" id="UP000683575">
    <property type="component" value="Chromosome"/>
</dbReference>
<dbReference type="PANTHER" id="PTHR35561">
    <property type="entry name" value="RNA 2',3'-CYCLIC PHOSPHODIESTERASE"/>
    <property type="match status" value="1"/>
</dbReference>
<dbReference type="Pfam" id="PF02834">
    <property type="entry name" value="LigT_PEase"/>
    <property type="match status" value="2"/>
</dbReference>
<comment type="function">
    <text evidence="2">Hydrolyzes RNA 2',3'-cyclic phosphodiester to an RNA 2'-phosphomonoester.</text>
</comment>
<evidence type="ECO:0000256" key="1">
    <source>
        <dbReference type="ARBA" id="ARBA00022801"/>
    </source>
</evidence>
<sequence length="191" mass="20972">MRMFVALVPPPDALDDLAEFVGPRQEAEPGFRWTTPEQWHVTLAFLADVADRHLDDLVVRLGRAAARRTPFEVTLAAGGAFPDPSRARVLFTGVETSSESGGQELHRLATGARAAAAKAGCEVDGGRFHPHVTLARTRRPVQATRWLRVLDAYRGPTWTAGEMTLVASHLGEGPRRRPRYELVESFPLARG</sequence>
<evidence type="ECO:0000313" key="4">
    <source>
        <dbReference type="EMBL" id="QWZ09927.1"/>
    </source>
</evidence>
<feature type="domain" description="Phosphoesterase HXTX" evidence="3">
    <location>
        <begin position="9"/>
        <end position="90"/>
    </location>
</feature>
<dbReference type="InterPro" id="IPR004175">
    <property type="entry name" value="RNA_CPDase"/>
</dbReference>
<dbReference type="RefSeq" id="WP_216941773.1">
    <property type="nucleotide sequence ID" value="NZ_CP077062.1"/>
</dbReference>
<dbReference type="EC" id="3.1.4.58" evidence="2"/>
<accession>A0A975T1Y9</accession>
<evidence type="ECO:0000256" key="2">
    <source>
        <dbReference type="HAMAP-Rule" id="MF_01940"/>
    </source>
</evidence>
<dbReference type="NCBIfam" id="TIGR02258">
    <property type="entry name" value="2_5_ligase"/>
    <property type="match status" value="1"/>
</dbReference>
<feature type="active site" description="Proton acceptor" evidence="2">
    <location>
        <position position="131"/>
    </location>
</feature>
<evidence type="ECO:0000313" key="5">
    <source>
        <dbReference type="Proteomes" id="UP000683575"/>
    </source>
</evidence>
<dbReference type="AlphaFoldDB" id="A0A975T1Y9"/>
<comment type="catalytic activity">
    <reaction evidence="2">
        <text>a 3'-end 2',3'-cyclophospho-ribonucleotide-RNA + H2O = a 3'-end 2'-phospho-ribonucleotide-RNA + H(+)</text>
        <dbReference type="Rhea" id="RHEA:11828"/>
        <dbReference type="Rhea" id="RHEA-COMP:10464"/>
        <dbReference type="Rhea" id="RHEA-COMP:17353"/>
        <dbReference type="ChEBI" id="CHEBI:15377"/>
        <dbReference type="ChEBI" id="CHEBI:15378"/>
        <dbReference type="ChEBI" id="CHEBI:83064"/>
        <dbReference type="ChEBI" id="CHEBI:173113"/>
        <dbReference type="EC" id="3.1.4.58"/>
    </reaction>
</comment>
<name>A0A975T1Y9_9ACTN</name>
<gene>
    <name evidence="4" type="primary">thpR</name>
    <name evidence="4" type="ORF">KRR39_09450</name>
</gene>
<feature type="active site" description="Proton donor" evidence="2">
    <location>
        <position position="40"/>
    </location>
</feature>
<reference evidence="4" key="1">
    <citation type="submission" date="2021-06" db="EMBL/GenBank/DDBJ databases">
        <title>Complete genome sequence of Nocardioides sp. G188.</title>
        <authorList>
            <person name="Im W.-T."/>
        </authorList>
    </citation>
    <scope>NUCLEOTIDE SEQUENCE</scope>
    <source>
        <strain evidence="4">G188</strain>
    </source>
</reference>